<feature type="compositionally biased region" description="Acidic residues" evidence="1">
    <location>
        <begin position="1"/>
        <end position="12"/>
    </location>
</feature>
<keyword evidence="3" id="KW-1185">Reference proteome</keyword>
<dbReference type="AlphaFoldDB" id="A0A0B7NKF6"/>
<feature type="region of interest" description="Disordered" evidence="1">
    <location>
        <begin position="1"/>
        <end position="23"/>
    </location>
</feature>
<dbReference type="STRING" id="35722.A0A0B7NKF6"/>
<dbReference type="OrthoDB" id="2669721at2759"/>
<evidence type="ECO:0000256" key="1">
    <source>
        <dbReference type="SAM" id="MobiDB-lite"/>
    </source>
</evidence>
<reference evidence="2 3" key="1">
    <citation type="submission" date="2014-09" db="EMBL/GenBank/DDBJ databases">
        <authorList>
            <person name="Ellenberger Sabrina"/>
        </authorList>
    </citation>
    <scope>NUCLEOTIDE SEQUENCE [LARGE SCALE GENOMIC DNA]</scope>
    <source>
        <strain evidence="2 3">CBS 412.66</strain>
    </source>
</reference>
<dbReference type="Proteomes" id="UP000054107">
    <property type="component" value="Unassembled WGS sequence"/>
</dbReference>
<protein>
    <submittedName>
        <fullName evidence="2">Uncharacterized protein</fullName>
    </submittedName>
</protein>
<gene>
    <name evidence="2" type="primary">PARPA_09623.1 scaffold 37263</name>
</gene>
<feature type="compositionally biased region" description="Acidic residues" evidence="1">
    <location>
        <begin position="37"/>
        <end position="62"/>
    </location>
</feature>
<feature type="region of interest" description="Disordered" evidence="1">
    <location>
        <begin position="35"/>
        <end position="63"/>
    </location>
</feature>
<dbReference type="EMBL" id="LN732172">
    <property type="protein sequence ID" value="CEP15408.1"/>
    <property type="molecule type" value="Genomic_DNA"/>
</dbReference>
<evidence type="ECO:0000313" key="3">
    <source>
        <dbReference type="Proteomes" id="UP000054107"/>
    </source>
</evidence>
<accession>A0A0B7NKF6</accession>
<sequence>MDDLPDYTDSDMEGVTVNGSSSLHVADDVEAALNAADEADDELSDDEGIEVDDSSEDEDEEASNIRLIDTKYKTSGVIEDGSDDLACVYDCTSMENVGPNSYTTFKLISIGFNARIVNGPQVERMMQQRTMLSAQSHDVSENSCKLYNLEDEATEYKYCSHSRFDSSNSNKPFQKMKVMVIGDIISRLIANPVTREELRYRHNFDADHRDDEQPDDELDRIIIRNLFDAKKYQNIRNTYFRDEYDIGICIQNDGLNTPDNLVIRLRVHCLVAGGDIPAVFDWSCCAYHSSEYGCRICYSKGVHLENKPHGFYFPDTVALEDYREANSSLGYNGVSLFTQFSSFSGPQMFSLEELHLLCRGVSSQMLQLLTVLKDIGKQIEKTRSFIPVAFDGAFQDIVQKIRGTRAVDYLDIALYIIPTLFVPEMTNSQAAKAIMKLTRGISLSLQWELTERTLNEIDACIGKYGDLITARVRTNAQASNLIESVAIRNHLKLTFDANEFLQGIRPRPYSNSSFRDHPQSLTDAQLWEPFESFRLANEGAQFCLQGVSIPKIKRALTKFYCRLYSVQRLQPDYPSISLTLTVAHRVLLKSSLIVSERYQDKIREYRRGNHFVMFNSNHLNHLRQVMSCWYVGSILFFFEHEYNHTTYFLAFVEVMKQHRAAAHDRSIPFVRMNRPLDEQIAAGANPVIGPKYIVIAVDDITLQVGLVQSMSNELDFSVVGNYHTFDQDMSRNAGSIVNL</sequence>
<organism evidence="2 3">
    <name type="scientific">Parasitella parasitica</name>
    <dbReference type="NCBI Taxonomy" id="35722"/>
    <lineage>
        <taxon>Eukaryota</taxon>
        <taxon>Fungi</taxon>
        <taxon>Fungi incertae sedis</taxon>
        <taxon>Mucoromycota</taxon>
        <taxon>Mucoromycotina</taxon>
        <taxon>Mucoromycetes</taxon>
        <taxon>Mucorales</taxon>
        <taxon>Mucorineae</taxon>
        <taxon>Mucoraceae</taxon>
        <taxon>Parasitella</taxon>
    </lineage>
</organism>
<evidence type="ECO:0000313" key="2">
    <source>
        <dbReference type="EMBL" id="CEP15408.1"/>
    </source>
</evidence>
<proteinExistence type="predicted"/>
<name>A0A0B7NKF6_9FUNG</name>